<dbReference type="Gene3D" id="3.40.50.300">
    <property type="entry name" value="P-loop containing nucleotide triphosphate hydrolases"/>
    <property type="match status" value="1"/>
</dbReference>
<dbReference type="PANTHER" id="PTHR45709:SF3">
    <property type="entry name" value="GUANINE NUCLEOTIDE-BINDING PROTEIN-LIKE 1"/>
    <property type="match status" value="1"/>
</dbReference>
<reference evidence="7 8" key="1">
    <citation type="journal article" date="2016" name="Mol. Biol. Evol.">
        <title>Comparative Genomics of Early-Diverging Mushroom-Forming Fungi Provides Insights into the Origins of Lignocellulose Decay Capabilities.</title>
        <authorList>
            <person name="Nagy L.G."/>
            <person name="Riley R."/>
            <person name="Tritt A."/>
            <person name="Adam C."/>
            <person name="Daum C."/>
            <person name="Floudas D."/>
            <person name="Sun H."/>
            <person name="Yadav J.S."/>
            <person name="Pangilinan J."/>
            <person name="Larsson K.H."/>
            <person name="Matsuura K."/>
            <person name="Barry K."/>
            <person name="Labutti K."/>
            <person name="Kuo R."/>
            <person name="Ohm R.A."/>
            <person name="Bhattacharya S.S."/>
            <person name="Shirouzu T."/>
            <person name="Yoshinaga Y."/>
            <person name="Martin F.M."/>
            <person name="Grigoriev I.V."/>
            <person name="Hibbett D.S."/>
        </authorList>
    </citation>
    <scope>NUCLEOTIDE SEQUENCE [LARGE SCALE GENOMIC DNA]</scope>
    <source>
        <strain evidence="7 8">L-15889</strain>
    </source>
</reference>
<organism evidence="7 8">
    <name type="scientific">Daedalea quercina L-15889</name>
    <dbReference type="NCBI Taxonomy" id="1314783"/>
    <lineage>
        <taxon>Eukaryota</taxon>
        <taxon>Fungi</taxon>
        <taxon>Dikarya</taxon>
        <taxon>Basidiomycota</taxon>
        <taxon>Agaricomycotina</taxon>
        <taxon>Agaricomycetes</taxon>
        <taxon>Polyporales</taxon>
        <taxon>Fomitopsis</taxon>
    </lineage>
</organism>
<dbReference type="Proteomes" id="UP000076727">
    <property type="component" value="Unassembled WGS sequence"/>
</dbReference>
<dbReference type="SUPFAM" id="SSF52540">
    <property type="entry name" value="P-loop containing nucleoside triphosphate hydrolases"/>
    <property type="match status" value="1"/>
</dbReference>
<keyword evidence="1" id="KW-0547">Nucleotide-binding</keyword>
<sequence>MPPHKKPFSAKQKKEQLQLKRAVKSSDTGPPPKLDRHGRPQKSSLGNRDHEASSSAADLRCVSPPRIHSSYNYPATSRATHAGSPPSFSGTEYQTGLPAQRNLPSTPSLPPTSTRMTTTMRTTLDVSKTTEVATWHIEEGGTAAIRATLPPLPRCPLFPSAFRRTLVAALRDAHAELLTPPEYVRTLRSDAAKLARWRPHVQCEVDWDVVLEAESVQADDREGPPPEDSEDGEPEFLTIGLIGKSSLLNALFGRCEVKASRTPGKTTRFPAPFWTPGVRLVDCPGLVMPSFVLTKTRVLAAILPISRVSAVALCRHHTARFLPLERILQLAHPALASPLPEDLRT</sequence>
<accession>A0A165UKM8</accession>
<keyword evidence="8" id="KW-1185">Reference proteome</keyword>
<feature type="compositionally biased region" description="Low complexity" evidence="5">
    <location>
        <begin position="103"/>
        <end position="115"/>
    </location>
</feature>
<feature type="region of interest" description="Disordered" evidence="5">
    <location>
        <begin position="1"/>
        <end position="115"/>
    </location>
</feature>
<name>A0A165UKM8_9APHY</name>
<feature type="compositionally biased region" description="Polar residues" evidence="5">
    <location>
        <begin position="69"/>
        <end position="79"/>
    </location>
</feature>
<evidence type="ECO:0000256" key="3">
    <source>
        <dbReference type="ARBA" id="ARBA00037770"/>
    </source>
</evidence>
<dbReference type="AlphaFoldDB" id="A0A165UKM8"/>
<gene>
    <name evidence="7" type="ORF">DAEQUDRAFT_761027</name>
</gene>
<proteinExistence type="predicted"/>
<dbReference type="EMBL" id="KV429032">
    <property type="protein sequence ID" value="KZT75056.1"/>
    <property type="molecule type" value="Genomic_DNA"/>
</dbReference>
<evidence type="ECO:0000256" key="1">
    <source>
        <dbReference type="ARBA" id="ARBA00022741"/>
    </source>
</evidence>
<comment type="function">
    <text evidence="3">Possible regulatory or functional link with the histocompatibility cluster.</text>
</comment>
<dbReference type="PANTHER" id="PTHR45709">
    <property type="entry name" value="LARGE SUBUNIT GTPASE 1 HOMOLOG-RELATED"/>
    <property type="match status" value="1"/>
</dbReference>
<evidence type="ECO:0000259" key="6">
    <source>
        <dbReference type="Pfam" id="PF01926"/>
    </source>
</evidence>
<dbReference type="Pfam" id="PF01926">
    <property type="entry name" value="MMR_HSR1"/>
    <property type="match status" value="1"/>
</dbReference>
<dbReference type="STRING" id="1314783.A0A165UKM8"/>
<dbReference type="InterPro" id="IPR043358">
    <property type="entry name" value="GNL1-like"/>
</dbReference>
<evidence type="ECO:0000256" key="4">
    <source>
        <dbReference type="ARBA" id="ARBA00039902"/>
    </source>
</evidence>
<dbReference type="InterPro" id="IPR027417">
    <property type="entry name" value="P-loop_NTPase"/>
</dbReference>
<keyword evidence="2" id="KW-0342">GTP-binding</keyword>
<evidence type="ECO:0000256" key="5">
    <source>
        <dbReference type="SAM" id="MobiDB-lite"/>
    </source>
</evidence>
<protein>
    <recommendedName>
        <fullName evidence="4">Guanine nucleotide-binding protein-like 1</fullName>
    </recommendedName>
</protein>
<dbReference type="GO" id="GO:0003924">
    <property type="term" value="F:GTPase activity"/>
    <property type="evidence" value="ECO:0007669"/>
    <property type="project" value="InterPro"/>
</dbReference>
<dbReference type="OrthoDB" id="61815at2759"/>
<dbReference type="GO" id="GO:0005525">
    <property type="term" value="F:GTP binding"/>
    <property type="evidence" value="ECO:0007669"/>
    <property type="project" value="UniProtKB-KW"/>
</dbReference>
<evidence type="ECO:0000256" key="2">
    <source>
        <dbReference type="ARBA" id="ARBA00023134"/>
    </source>
</evidence>
<dbReference type="InterPro" id="IPR006073">
    <property type="entry name" value="GTP-bd"/>
</dbReference>
<feature type="domain" description="G" evidence="6">
    <location>
        <begin position="243"/>
        <end position="310"/>
    </location>
</feature>
<evidence type="ECO:0000313" key="7">
    <source>
        <dbReference type="EMBL" id="KZT75056.1"/>
    </source>
</evidence>
<evidence type="ECO:0000313" key="8">
    <source>
        <dbReference type="Proteomes" id="UP000076727"/>
    </source>
</evidence>